<organism evidence="2 3">
    <name type="scientific">Candidatus Desantisbacteria bacterium CG2_30_40_21</name>
    <dbReference type="NCBI Taxonomy" id="1817895"/>
    <lineage>
        <taxon>Bacteria</taxon>
        <taxon>Candidatus Desantisiibacteriota</taxon>
    </lineage>
</organism>
<reference evidence="2 3" key="1">
    <citation type="journal article" date="2016" name="Environ. Microbiol.">
        <title>Genomic resolution of a cold subsurface aquifer community provides metabolic insights for novel microbes adapted to high CO concentrations.</title>
        <authorList>
            <person name="Probst A.J."/>
            <person name="Castelle C.J."/>
            <person name="Singh A."/>
            <person name="Brown C.T."/>
            <person name="Anantharaman K."/>
            <person name="Sharon I."/>
            <person name="Hug L.A."/>
            <person name="Burstein D."/>
            <person name="Emerson J.B."/>
            <person name="Thomas B.C."/>
            <person name="Banfield J.F."/>
        </authorList>
    </citation>
    <scope>NUCLEOTIDE SEQUENCE [LARGE SCALE GENOMIC DNA]</scope>
    <source>
        <strain evidence="2">CG2_30_40_21</strain>
    </source>
</reference>
<gene>
    <name evidence="2" type="ORF">AUJ95_06275</name>
</gene>
<evidence type="ECO:0000313" key="3">
    <source>
        <dbReference type="Proteomes" id="UP000183085"/>
    </source>
</evidence>
<accession>A0A1J5DRX0</accession>
<dbReference type="EMBL" id="MNYI01000169">
    <property type="protein sequence ID" value="OIP38837.1"/>
    <property type="molecule type" value="Genomic_DNA"/>
</dbReference>
<feature type="transmembrane region" description="Helical" evidence="1">
    <location>
        <begin position="6"/>
        <end position="29"/>
    </location>
</feature>
<keyword evidence="1" id="KW-0472">Membrane</keyword>
<keyword evidence="1" id="KW-0812">Transmembrane</keyword>
<protein>
    <submittedName>
        <fullName evidence="2">Uncharacterized protein</fullName>
    </submittedName>
</protein>
<evidence type="ECO:0000256" key="1">
    <source>
        <dbReference type="SAM" id="Phobius"/>
    </source>
</evidence>
<name>A0A1J5DRX0_9BACT</name>
<evidence type="ECO:0000313" key="2">
    <source>
        <dbReference type="EMBL" id="OIP38837.1"/>
    </source>
</evidence>
<comment type="caution">
    <text evidence="2">The sequence shown here is derived from an EMBL/GenBank/DDBJ whole genome shotgun (WGS) entry which is preliminary data.</text>
</comment>
<dbReference type="Proteomes" id="UP000183085">
    <property type="component" value="Unassembled WGS sequence"/>
</dbReference>
<sequence length="314" mass="36065">MAKLRGNFIPGFIVGILLIGMITGLYLAAHPPRKKAIKPVTHVKIVKVPLKEDIVEVFYPESDQGQKKIAQEAAKQMSLECKRLSTLFNVSLQDMLKGQMYGFVFCPLWRGDPFIEAIKDDKWLIVDNIICWPIVSEWNWPFQNPYHRYYLHCSFPYYMAQGILNKILTVDETAQWFIDGLCSYASAVCWQKFDRKAYMNYEYEQATVFFSQGGYATATINLTDPSHLKEGAEEFVFLPAETFFIIDLIKKHKEKIIPLIISRLAASKTKPITGEEILLAIEEVVGEDMSTQVKSISRDEVLNRFGELRKKMGR</sequence>
<dbReference type="AlphaFoldDB" id="A0A1J5DRX0"/>
<proteinExistence type="predicted"/>
<keyword evidence="1" id="KW-1133">Transmembrane helix</keyword>